<evidence type="ECO:0000256" key="1">
    <source>
        <dbReference type="ARBA" id="ARBA00010403"/>
    </source>
</evidence>
<dbReference type="GO" id="GO:0006749">
    <property type="term" value="P:glutathione metabolic process"/>
    <property type="evidence" value="ECO:0007669"/>
    <property type="project" value="TreeGrafter"/>
</dbReference>
<dbReference type="Proteomes" id="UP000317043">
    <property type="component" value="Unassembled WGS sequence"/>
</dbReference>
<dbReference type="InterPro" id="IPR045079">
    <property type="entry name" value="Oxoprolinase-like"/>
</dbReference>
<keyword evidence="8" id="KW-1185">Reference proteome</keyword>
<dbReference type="PANTHER" id="PTHR11365">
    <property type="entry name" value="5-OXOPROLINASE RELATED"/>
    <property type="match status" value="1"/>
</dbReference>
<evidence type="ECO:0000259" key="6">
    <source>
        <dbReference type="Pfam" id="PF19278"/>
    </source>
</evidence>
<feature type="region of interest" description="Disordered" evidence="2">
    <location>
        <begin position="1208"/>
        <end position="1239"/>
    </location>
</feature>
<feature type="domain" description="Hydantoinase B/oxoprolinase" evidence="4">
    <location>
        <begin position="691"/>
        <end position="1197"/>
    </location>
</feature>
<dbReference type="Pfam" id="PF02538">
    <property type="entry name" value="Hydantoinase_B"/>
    <property type="match status" value="1"/>
</dbReference>
<dbReference type="EMBL" id="VFOW01000001">
    <property type="protein sequence ID" value="TQL77022.1"/>
    <property type="molecule type" value="Genomic_DNA"/>
</dbReference>
<dbReference type="FunCoup" id="A0A543AWS4">
    <property type="interactions" value="286"/>
</dbReference>
<evidence type="ECO:0000259" key="5">
    <source>
        <dbReference type="Pfam" id="PF05378"/>
    </source>
</evidence>
<dbReference type="InterPro" id="IPR008040">
    <property type="entry name" value="Hydant_A_N"/>
</dbReference>
<dbReference type="InterPro" id="IPR003692">
    <property type="entry name" value="Hydantoinase_B"/>
</dbReference>
<evidence type="ECO:0000313" key="7">
    <source>
        <dbReference type="EMBL" id="TQL77022.1"/>
    </source>
</evidence>
<dbReference type="InParanoid" id="A0A543AWS4"/>
<organism evidence="7 8">
    <name type="scientific">Stackebrandtia endophytica</name>
    <dbReference type="NCBI Taxonomy" id="1496996"/>
    <lineage>
        <taxon>Bacteria</taxon>
        <taxon>Bacillati</taxon>
        <taxon>Actinomycetota</taxon>
        <taxon>Actinomycetes</taxon>
        <taxon>Glycomycetales</taxon>
        <taxon>Glycomycetaceae</taxon>
        <taxon>Stackebrandtia</taxon>
    </lineage>
</organism>
<evidence type="ECO:0000259" key="4">
    <source>
        <dbReference type="Pfam" id="PF02538"/>
    </source>
</evidence>
<evidence type="ECO:0000256" key="2">
    <source>
        <dbReference type="SAM" id="MobiDB-lite"/>
    </source>
</evidence>
<name>A0A543AWS4_9ACTN</name>
<evidence type="ECO:0000313" key="8">
    <source>
        <dbReference type="Proteomes" id="UP000317043"/>
    </source>
</evidence>
<comment type="caution">
    <text evidence="7">The sequence shown here is derived from an EMBL/GenBank/DDBJ whole genome shotgun (WGS) entry which is preliminary data.</text>
</comment>
<dbReference type="Pfam" id="PF05378">
    <property type="entry name" value="Hydant_A_N"/>
    <property type="match status" value="1"/>
</dbReference>
<comment type="similarity">
    <text evidence="1">Belongs to the oxoprolinase family.</text>
</comment>
<dbReference type="PANTHER" id="PTHR11365:SF23">
    <property type="entry name" value="HYPOTHETICAL 5-OXOPROLINASE (EUROFUNG)-RELATED"/>
    <property type="match status" value="1"/>
</dbReference>
<feature type="domain" description="Acetophenone carboxylase-like C-terminal" evidence="6">
    <location>
        <begin position="513"/>
        <end position="665"/>
    </location>
</feature>
<reference evidence="7 8" key="1">
    <citation type="submission" date="2019-06" db="EMBL/GenBank/DDBJ databases">
        <title>Sequencing the genomes of 1000 actinobacteria strains.</title>
        <authorList>
            <person name="Klenk H.-P."/>
        </authorList>
    </citation>
    <scope>NUCLEOTIDE SEQUENCE [LARGE SCALE GENOMIC DNA]</scope>
    <source>
        <strain evidence="7 8">DSM 45928</strain>
    </source>
</reference>
<feature type="domain" description="Hydantoinase A/oxoprolinase" evidence="3">
    <location>
        <begin position="208"/>
        <end position="492"/>
    </location>
</feature>
<proteinExistence type="inferred from homology"/>
<protein>
    <submittedName>
        <fullName evidence="7">5-oxoprolinase (ATP-hydrolysing)</fullName>
    </submittedName>
</protein>
<evidence type="ECO:0000259" key="3">
    <source>
        <dbReference type="Pfam" id="PF01968"/>
    </source>
</evidence>
<dbReference type="InterPro" id="IPR002821">
    <property type="entry name" value="Hydantoinase_A"/>
</dbReference>
<feature type="domain" description="Hydantoinase/oxoprolinase N-terminal" evidence="5">
    <location>
        <begin position="10"/>
        <end position="187"/>
    </location>
</feature>
<dbReference type="InterPro" id="IPR049517">
    <property type="entry name" value="ACX-like_C"/>
</dbReference>
<accession>A0A543AWS4</accession>
<dbReference type="Pfam" id="PF19278">
    <property type="entry name" value="Hydant_A_C"/>
    <property type="match status" value="1"/>
</dbReference>
<dbReference type="AlphaFoldDB" id="A0A543AWS4"/>
<gene>
    <name evidence="7" type="ORF">FB566_2566</name>
</gene>
<sequence length="1263" mass="135062">MMTMTSGWQFWIDRGGTFTDIVARDGDGKLYVDKLLSENPDAYPDAAIEGIRRILRVPADADLPVADIAVVRMGTTVATNALLERAGDPTVLITTRGFADAPRIGYQNRPDIFAQHIALPELLHSHTIEVTARVTASGDELTTLDEEDLVSRLEQAREQGVTSVAVSLLHGYHHTGHEKRIGEIAADAGFRQISLSHEVSPLMRLVSRTDTTVADAYLSPILDRYVSAVSRQLPGVRVQFMRSSGGLTSAETFRGKDAIMSGPAGGIVGMARTAQAAGIDRVIGFDMGGTSTDVSRFAGEFEREFDTQVAGIRLRAPMMSIHTVAAGGGSILYYDGSRFRVGPQSAGAVPGPTAYRRGGPLTVTDANIRLGRIQSAYFPRVFGPTGDQPLDHELVAEKFTELAAEIDDGRSGEDVAEGFRRIAVSNMAEAIKKISVQRGHDVTKYTLAAFGGAGGQHACAVADELGMTSVFVHPHSGVLSALGMGLADVTATREIATEAPFDAAGLELAKRQARELTDEAVDELTTQGIDAANLTGTHRAHLKYAGTDTTVSVEIGDMDDMITEFTDRYRQMFSFLMPERDIVIEAVAVEMVSPAAELQPGGGSVPEEGGEPEPVDTVTLYESGARLSVPLYRRADLRPGSRLSGPAVIAESGATTVVDTGWRAEITAAGDMMMRRVSAAVTEEVDASVADPVMLELFNNLFMSVAEQMGHRLRATANSVNIKERLDFSCAVFDAEGELIANAPHMPVHLGSMGQSIKTVIANRTGAMRDGDSYVLNNPYAGGTHLPDITVITPVFDPDGDDIWFYVASRGHHADVGGITPGSMPAFSRTVDQEGVLITDFLLARDGRLRHDAMLDLLTGAKYPSRNPNDNLADLRAQLAANKTGVGELRSMVEQFGLDVVQAYMSHVQDNAEAAVRRVIDQLRDGDYEYEMDSGAKIDVKVRVDAKAREAHIDFTGTSAQLSGNFNAPTAVVMAAVIYVFRTLVDDQIPLNSGCMRPLRVTVPAQSMLAPEHPAAVVAGNVETSQAVVGALYAALRVRAEGSGTMNNLTFGNGRYQYYETVSSGSGADATHPGTDVVQTHMTNSRLTDPEVLEFRFPVLLEEFSIRRGSGGNGRHRGGDGAVRRLRFTEPMTVTILSGHRRVPPYGMAGGDSGDLGTQWIEHPDGSTTAVNGCDSVELDTDDVFVLHTPGGGGYGEATTELVSAEGHVKSAGAERSRRRSFCHGGHSGLPTERSLDSVDDGDVAQCRRHGGSGDAFDASARS</sequence>
<dbReference type="Pfam" id="PF01968">
    <property type="entry name" value="Hydantoinase_A"/>
    <property type="match status" value="1"/>
</dbReference>
<dbReference type="GO" id="GO:0017168">
    <property type="term" value="F:5-oxoprolinase (ATP-hydrolyzing) activity"/>
    <property type="evidence" value="ECO:0007669"/>
    <property type="project" value="TreeGrafter"/>
</dbReference>
<dbReference type="GO" id="GO:0005829">
    <property type="term" value="C:cytosol"/>
    <property type="evidence" value="ECO:0007669"/>
    <property type="project" value="TreeGrafter"/>
</dbReference>